<organism evidence="2 3">
    <name type="scientific">Paxillus rubicundulus Ve08.2h10</name>
    <dbReference type="NCBI Taxonomy" id="930991"/>
    <lineage>
        <taxon>Eukaryota</taxon>
        <taxon>Fungi</taxon>
        <taxon>Dikarya</taxon>
        <taxon>Basidiomycota</taxon>
        <taxon>Agaricomycotina</taxon>
        <taxon>Agaricomycetes</taxon>
        <taxon>Agaricomycetidae</taxon>
        <taxon>Boletales</taxon>
        <taxon>Paxilineae</taxon>
        <taxon>Paxillaceae</taxon>
        <taxon>Paxillus</taxon>
    </lineage>
</organism>
<reference evidence="2 3" key="1">
    <citation type="submission" date="2014-04" db="EMBL/GenBank/DDBJ databases">
        <authorList>
            <consortium name="DOE Joint Genome Institute"/>
            <person name="Kuo A."/>
            <person name="Kohler A."/>
            <person name="Jargeat P."/>
            <person name="Nagy L.G."/>
            <person name="Floudas D."/>
            <person name="Copeland A."/>
            <person name="Barry K.W."/>
            <person name="Cichocki N."/>
            <person name="Veneault-Fourrey C."/>
            <person name="LaButti K."/>
            <person name="Lindquist E.A."/>
            <person name="Lipzen A."/>
            <person name="Lundell T."/>
            <person name="Morin E."/>
            <person name="Murat C."/>
            <person name="Sun H."/>
            <person name="Tunlid A."/>
            <person name="Henrissat B."/>
            <person name="Grigoriev I.V."/>
            <person name="Hibbett D.S."/>
            <person name="Martin F."/>
            <person name="Nordberg H.P."/>
            <person name="Cantor M.N."/>
            <person name="Hua S.X."/>
        </authorList>
    </citation>
    <scope>NUCLEOTIDE SEQUENCE [LARGE SCALE GENOMIC DNA]</scope>
    <source>
        <strain evidence="2 3">Ve08.2h10</strain>
    </source>
</reference>
<accession>A0A0D0DD42</accession>
<sequence length="143" mass="14076">MKFTTMTMFTALLASCAYASPAPADTDVATHTTVVLPSGIPVTSGLPFSTLPFDTTAASSLLSSLSFLISSQSVAVTPALPPPTSAPPTYTTNSGAVVVTSVATISTPTASATPSQTGAAVRMKGVKSGIMAGVVVGAVAALL</sequence>
<evidence type="ECO:0000313" key="3">
    <source>
        <dbReference type="Proteomes" id="UP000054538"/>
    </source>
</evidence>
<evidence type="ECO:0000256" key="1">
    <source>
        <dbReference type="SAM" id="SignalP"/>
    </source>
</evidence>
<dbReference type="AlphaFoldDB" id="A0A0D0DD42"/>
<feature type="signal peptide" evidence="1">
    <location>
        <begin position="1"/>
        <end position="19"/>
    </location>
</feature>
<reference evidence="3" key="2">
    <citation type="submission" date="2015-01" db="EMBL/GenBank/DDBJ databases">
        <title>Evolutionary Origins and Diversification of the Mycorrhizal Mutualists.</title>
        <authorList>
            <consortium name="DOE Joint Genome Institute"/>
            <consortium name="Mycorrhizal Genomics Consortium"/>
            <person name="Kohler A."/>
            <person name="Kuo A."/>
            <person name="Nagy L.G."/>
            <person name="Floudas D."/>
            <person name="Copeland A."/>
            <person name="Barry K.W."/>
            <person name="Cichocki N."/>
            <person name="Veneault-Fourrey C."/>
            <person name="LaButti K."/>
            <person name="Lindquist E.A."/>
            <person name="Lipzen A."/>
            <person name="Lundell T."/>
            <person name="Morin E."/>
            <person name="Murat C."/>
            <person name="Riley R."/>
            <person name="Ohm R."/>
            <person name="Sun H."/>
            <person name="Tunlid A."/>
            <person name="Henrissat B."/>
            <person name="Grigoriev I.V."/>
            <person name="Hibbett D.S."/>
            <person name="Martin F."/>
        </authorList>
    </citation>
    <scope>NUCLEOTIDE SEQUENCE [LARGE SCALE GENOMIC DNA]</scope>
    <source>
        <strain evidence="3">Ve08.2h10</strain>
    </source>
</reference>
<dbReference type="HOGENOM" id="CLU_1768330_0_0_1"/>
<name>A0A0D0DD42_9AGAM</name>
<proteinExistence type="predicted"/>
<dbReference type="PROSITE" id="PS51257">
    <property type="entry name" value="PROKAR_LIPOPROTEIN"/>
    <property type="match status" value="1"/>
</dbReference>
<evidence type="ECO:0000313" key="2">
    <source>
        <dbReference type="EMBL" id="KIK95187.1"/>
    </source>
</evidence>
<keyword evidence="3" id="KW-1185">Reference proteome</keyword>
<dbReference type="Proteomes" id="UP000054538">
    <property type="component" value="Unassembled WGS sequence"/>
</dbReference>
<feature type="chain" id="PRO_5002225733" evidence="1">
    <location>
        <begin position="20"/>
        <end position="143"/>
    </location>
</feature>
<gene>
    <name evidence="2" type="ORF">PAXRUDRAFT_400934</name>
</gene>
<dbReference type="InParanoid" id="A0A0D0DD42"/>
<keyword evidence="1" id="KW-0732">Signal</keyword>
<protein>
    <submittedName>
        <fullName evidence="2">Uncharacterized protein</fullName>
    </submittedName>
</protein>
<dbReference type="EMBL" id="KN825058">
    <property type="protein sequence ID" value="KIK95187.1"/>
    <property type="molecule type" value="Genomic_DNA"/>
</dbReference>